<evidence type="ECO:0000313" key="3">
    <source>
        <dbReference type="Proteomes" id="UP000799302"/>
    </source>
</evidence>
<dbReference type="Proteomes" id="UP000799302">
    <property type="component" value="Unassembled WGS sequence"/>
</dbReference>
<gene>
    <name evidence="2" type="ORF">BT63DRAFT_113389</name>
</gene>
<reference evidence="2" key="1">
    <citation type="journal article" date="2020" name="Stud. Mycol.">
        <title>101 Dothideomycetes genomes: a test case for predicting lifestyles and emergence of pathogens.</title>
        <authorList>
            <person name="Haridas S."/>
            <person name="Albert R."/>
            <person name="Binder M."/>
            <person name="Bloem J."/>
            <person name="Labutti K."/>
            <person name="Salamov A."/>
            <person name="Andreopoulos B."/>
            <person name="Baker S."/>
            <person name="Barry K."/>
            <person name="Bills G."/>
            <person name="Bluhm B."/>
            <person name="Cannon C."/>
            <person name="Castanera R."/>
            <person name="Culley D."/>
            <person name="Daum C."/>
            <person name="Ezra D."/>
            <person name="Gonzalez J."/>
            <person name="Henrissat B."/>
            <person name="Kuo A."/>
            <person name="Liang C."/>
            <person name="Lipzen A."/>
            <person name="Lutzoni F."/>
            <person name="Magnuson J."/>
            <person name="Mondo S."/>
            <person name="Nolan M."/>
            <person name="Ohm R."/>
            <person name="Pangilinan J."/>
            <person name="Park H.-J."/>
            <person name="Ramirez L."/>
            <person name="Alfaro M."/>
            <person name="Sun H."/>
            <person name="Tritt A."/>
            <person name="Yoshinaga Y."/>
            <person name="Zwiers L.-H."/>
            <person name="Turgeon B."/>
            <person name="Goodwin S."/>
            <person name="Spatafora J."/>
            <person name="Crous P."/>
            <person name="Grigoriev I."/>
        </authorList>
    </citation>
    <scope>NUCLEOTIDE SEQUENCE</scope>
    <source>
        <strain evidence="2">CBS 115976</strain>
    </source>
</reference>
<organism evidence="2 3">
    <name type="scientific">Microthyrium microscopicum</name>
    <dbReference type="NCBI Taxonomy" id="703497"/>
    <lineage>
        <taxon>Eukaryota</taxon>
        <taxon>Fungi</taxon>
        <taxon>Dikarya</taxon>
        <taxon>Ascomycota</taxon>
        <taxon>Pezizomycotina</taxon>
        <taxon>Dothideomycetes</taxon>
        <taxon>Dothideomycetes incertae sedis</taxon>
        <taxon>Microthyriales</taxon>
        <taxon>Microthyriaceae</taxon>
        <taxon>Microthyrium</taxon>
    </lineage>
</organism>
<accession>A0A6A6TXF5</accession>
<sequence length="224" mass="26216">MFPRLFGDSGFRGPFFLLHGIFFVDNIFISALSQYPRHYYGLSRCLQQFKPSSTNIFYSQFGCSLFCLQKQLQLKYSQKTQSRLDSTFLFKINKQDLAVRHNLLLALQRLRLPHEERTIWIDAVCINQNCVPERNYIVVFMRDIYTSAKGGVVVWFGEDEADTHLVHSFLERVIEGCLNKEKEEKGILRHFKKHSAVYHRVPLITGVGYRALYNLPITPWSCRI</sequence>
<dbReference type="EMBL" id="MU004244">
    <property type="protein sequence ID" value="KAF2663857.1"/>
    <property type="molecule type" value="Genomic_DNA"/>
</dbReference>
<name>A0A6A6TXF5_9PEZI</name>
<feature type="domain" description="Heterokaryon incompatibility" evidence="1">
    <location>
        <begin position="87"/>
        <end position="180"/>
    </location>
</feature>
<dbReference type="PANTHER" id="PTHR24148">
    <property type="entry name" value="ANKYRIN REPEAT DOMAIN-CONTAINING PROTEIN 39 HOMOLOG-RELATED"/>
    <property type="match status" value="1"/>
</dbReference>
<dbReference type="AlphaFoldDB" id="A0A6A6TXF5"/>
<proteinExistence type="predicted"/>
<protein>
    <recommendedName>
        <fullName evidence="1">Heterokaryon incompatibility domain-containing protein</fullName>
    </recommendedName>
</protein>
<evidence type="ECO:0000313" key="2">
    <source>
        <dbReference type="EMBL" id="KAF2663857.1"/>
    </source>
</evidence>
<dbReference type="Pfam" id="PF06985">
    <property type="entry name" value="HET"/>
    <property type="match status" value="1"/>
</dbReference>
<dbReference type="OrthoDB" id="2157530at2759"/>
<keyword evidence="3" id="KW-1185">Reference proteome</keyword>
<dbReference type="InterPro" id="IPR010730">
    <property type="entry name" value="HET"/>
</dbReference>
<dbReference type="InterPro" id="IPR052895">
    <property type="entry name" value="HetReg/Transcr_Mod"/>
</dbReference>
<dbReference type="PANTHER" id="PTHR24148:SF73">
    <property type="entry name" value="HET DOMAIN PROTEIN (AFU_ORTHOLOGUE AFUA_8G01020)"/>
    <property type="match status" value="1"/>
</dbReference>
<evidence type="ECO:0000259" key="1">
    <source>
        <dbReference type="Pfam" id="PF06985"/>
    </source>
</evidence>